<evidence type="ECO:0000259" key="8">
    <source>
        <dbReference type="Pfam" id="PF00662"/>
    </source>
</evidence>
<keyword evidence="2 5" id="KW-0812">Transmembrane</keyword>
<feature type="transmembrane region" description="Helical" evidence="6">
    <location>
        <begin position="264"/>
        <end position="288"/>
    </location>
</feature>
<evidence type="ECO:0000313" key="9">
    <source>
        <dbReference type="EMBL" id="GAA0630906.1"/>
    </source>
</evidence>
<feature type="transmembrane region" description="Helical" evidence="6">
    <location>
        <begin position="23"/>
        <end position="42"/>
    </location>
</feature>
<evidence type="ECO:0000256" key="5">
    <source>
        <dbReference type="RuleBase" id="RU000320"/>
    </source>
</evidence>
<dbReference type="InterPro" id="IPR001750">
    <property type="entry name" value="ND/Mrp_TM"/>
</dbReference>
<dbReference type="PRINTS" id="PR01435">
    <property type="entry name" value="NPOXDRDTASE5"/>
</dbReference>
<feature type="transmembrane region" description="Helical" evidence="6">
    <location>
        <begin position="300"/>
        <end position="321"/>
    </location>
</feature>
<gene>
    <name evidence="9" type="primary">nuoL</name>
    <name evidence="9" type="ORF">GCM10009547_38490</name>
</gene>
<reference evidence="9 10" key="1">
    <citation type="journal article" date="2019" name="Int. J. Syst. Evol. Microbiol.">
        <title>The Global Catalogue of Microorganisms (GCM) 10K type strain sequencing project: providing services to taxonomists for standard genome sequencing and annotation.</title>
        <authorList>
            <consortium name="The Broad Institute Genomics Platform"/>
            <consortium name="The Broad Institute Genome Sequencing Center for Infectious Disease"/>
            <person name="Wu L."/>
            <person name="Ma J."/>
        </authorList>
    </citation>
    <scope>NUCLEOTIDE SEQUENCE [LARGE SCALE GENOMIC DNA]</scope>
    <source>
        <strain evidence="9 10">JCM 10671</strain>
    </source>
</reference>
<dbReference type="Pfam" id="PF00361">
    <property type="entry name" value="Proton_antipo_M"/>
    <property type="match status" value="1"/>
</dbReference>
<feature type="transmembrane region" description="Helical" evidence="6">
    <location>
        <begin position="433"/>
        <end position="455"/>
    </location>
</feature>
<evidence type="ECO:0000256" key="4">
    <source>
        <dbReference type="ARBA" id="ARBA00023136"/>
    </source>
</evidence>
<evidence type="ECO:0000259" key="7">
    <source>
        <dbReference type="Pfam" id="PF00361"/>
    </source>
</evidence>
<feature type="transmembrane region" description="Helical" evidence="6">
    <location>
        <begin position="54"/>
        <end position="75"/>
    </location>
</feature>
<feature type="transmembrane region" description="Helical" evidence="6">
    <location>
        <begin position="393"/>
        <end position="413"/>
    </location>
</feature>
<feature type="transmembrane region" description="Helical" evidence="6">
    <location>
        <begin position="203"/>
        <end position="222"/>
    </location>
</feature>
<evidence type="ECO:0000313" key="10">
    <source>
        <dbReference type="Proteomes" id="UP001500957"/>
    </source>
</evidence>
<dbReference type="InterPro" id="IPR003945">
    <property type="entry name" value="NU5C-like"/>
</dbReference>
<dbReference type="NCBIfam" id="NF005141">
    <property type="entry name" value="PRK06590.1"/>
    <property type="match status" value="1"/>
</dbReference>
<protein>
    <submittedName>
        <fullName evidence="9">NADH-quinone oxidoreductase subunit L</fullName>
    </submittedName>
</protein>
<accession>A0ABN1H715</accession>
<dbReference type="RefSeq" id="WP_344607756.1">
    <property type="nucleotide sequence ID" value="NZ_BAAAHE010000038.1"/>
</dbReference>
<feature type="transmembrane region" description="Helical" evidence="6">
    <location>
        <begin position="622"/>
        <end position="640"/>
    </location>
</feature>
<dbReference type="InterPro" id="IPR001516">
    <property type="entry name" value="Proton_antipo_N"/>
</dbReference>
<evidence type="ECO:0000256" key="2">
    <source>
        <dbReference type="ARBA" id="ARBA00022692"/>
    </source>
</evidence>
<evidence type="ECO:0000256" key="3">
    <source>
        <dbReference type="ARBA" id="ARBA00022989"/>
    </source>
</evidence>
<dbReference type="EMBL" id="BAAAHE010000038">
    <property type="protein sequence ID" value="GAA0630906.1"/>
    <property type="molecule type" value="Genomic_DNA"/>
</dbReference>
<dbReference type="PANTHER" id="PTHR42829">
    <property type="entry name" value="NADH-UBIQUINONE OXIDOREDUCTASE CHAIN 5"/>
    <property type="match status" value="1"/>
</dbReference>
<dbReference type="Proteomes" id="UP001500957">
    <property type="component" value="Unassembled WGS sequence"/>
</dbReference>
<organism evidence="9 10">
    <name type="scientific">Sporichthya brevicatena</name>
    <dbReference type="NCBI Taxonomy" id="171442"/>
    <lineage>
        <taxon>Bacteria</taxon>
        <taxon>Bacillati</taxon>
        <taxon>Actinomycetota</taxon>
        <taxon>Actinomycetes</taxon>
        <taxon>Sporichthyales</taxon>
        <taxon>Sporichthyaceae</taxon>
        <taxon>Sporichthya</taxon>
    </lineage>
</organism>
<name>A0ABN1H715_9ACTN</name>
<sequence>MIYTSEGAEHVQQLQQVADATGVFNLTWVLIALPLFGALVLLCGGKRTDSWGHLLGCATVFGSFVIGFIQFLTLLGKDSNERSYNQHLYDWIDTGALQLGVGLQVDQLSICFVLLITFVGFLIHVYSVRYMAHDVRRRRFFGYLNLFVAAMLLLVLADSYLMLFVGWEGVGLASYLLIGFWQHVPDYATAAKKAFVMNRVGDIGLLVAMFLMFDQFGSLAFGEVFEAVPGASDGWVTAIGLMLLLGAVGKSAQFPLQAWLLDAMAGPTPVSALIHAATMVTAGVYLIVRSAPIYNLSDTAQLVVAIVGAVTLLMGAIIGTAKDDIKKALAASTMSQIGYMVLAAGLGPAGYAFAIFHLLTHGFFKAGLFLSAGSVMHGMHDDTDMRRYGALRAAMPITYACFGLGFLAIIGVPPFAGFWSKDKIIEAAFADNVVLGICALLGAAITAFYMSRVMLMTFFGDKRWDDDVHPHESPKLMTVPLIVLAGGAVLGGLLLINDGIVTWLAPVVGEEHHDLPLPVLAYTGMTLTAVILGFALAYQMYAVREVPKTQPVGGVLVNAARSDLYQDAINETVLMRPGQWVTRFLVWLDNRGLDNVVNGIAALLGGTAGRVRRMQAGYVRSYALTIFGGAGLVVLGVLVVRL</sequence>
<feature type="domain" description="NADH-Ubiquinone oxidoreductase (complex I) chain 5 N-terminal" evidence="8">
    <location>
        <begin position="91"/>
        <end position="141"/>
    </location>
</feature>
<feature type="transmembrane region" description="Helical" evidence="6">
    <location>
        <begin position="140"/>
        <end position="157"/>
    </location>
</feature>
<dbReference type="NCBIfam" id="TIGR01974">
    <property type="entry name" value="NDH_I_L"/>
    <property type="match status" value="1"/>
</dbReference>
<comment type="subcellular location">
    <subcellularLocation>
        <location evidence="1">Endomembrane system</location>
        <topology evidence="1">Multi-pass membrane protein</topology>
    </subcellularLocation>
    <subcellularLocation>
        <location evidence="5">Membrane</location>
        <topology evidence="5">Multi-pass membrane protein</topology>
    </subcellularLocation>
</comment>
<comment type="caution">
    <text evidence="9">The sequence shown here is derived from an EMBL/GenBank/DDBJ whole genome shotgun (WGS) entry which is preliminary data.</text>
</comment>
<feature type="transmembrane region" description="Helical" evidence="6">
    <location>
        <begin position="476"/>
        <end position="496"/>
    </location>
</feature>
<feature type="transmembrane region" description="Helical" evidence="6">
    <location>
        <begin position="163"/>
        <end position="182"/>
    </location>
</feature>
<dbReference type="Gene3D" id="1.20.5.2700">
    <property type="match status" value="1"/>
</dbReference>
<dbReference type="Pfam" id="PF00662">
    <property type="entry name" value="Proton_antipo_N"/>
    <property type="match status" value="1"/>
</dbReference>
<feature type="domain" description="NADH:quinone oxidoreductase/Mrp antiporter transmembrane" evidence="7">
    <location>
        <begin position="157"/>
        <end position="446"/>
    </location>
</feature>
<dbReference type="PRINTS" id="PR01434">
    <property type="entry name" value="NADHDHGNASE5"/>
</dbReference>
<dbReference type="InterPro" id="IPR018393">
    <property type="entry name" value="NADHpl_OxRdtase_5_subgr"/>
</dbReference>
<proteinExistence type="predicted"/>
<evidence type="ECO:0000256" key="6">
    <source>
        <dbReference type="SAM" id="Phobius"/>
    </source>
</evidence>
<dbReference type="PANTHER" id="PTHR42829:SF2">
    <property type="entry name" value="NADH-UBIQUINONE OXIDOREDUCTASE CHAIN 5"/>
    <property type="match status" value="1"/>
</dbReference>
<feature type="transmembrane region" description="Helical" evidence="6">
    <location>
        <begin position="107"/>
        <end position="128"/>
    </location>
</feature>
<keyword evidence="4 6" id="KW-0472">Membrane</keyword>
<keyword evidence="10" id="KW-1185">Reference proteome</keyword>
<feature type="transmembrane region" description="Helical" evidence="6">
    <location>
        <begin position="516"/>
        <end position="538"/>
    </location>
</feature>
<keyword evidence="3 6" id="KW-1133">Transmembrane helix</keyword>
<evidence type="ECO:0000256" key="1">
    <source>
        <dbReference type="ARBA" id="ARBA00004127"/>
    </source>
</evidence>